<organism evidence="2 3">
    <name type="scientific">Svornostia abyssi</name>
    <dbReference type="NCBI Taxonomy" id="2898438"/>
    <lineage>
        <taxon>Bacteria</taxon>
        <taxon>Bacillati</taxon>
        <taxon>Actinomycetota</taxon>
        <taxon>Thermoleophilia</taxon>
        <taxon>Solirubrobacterales</taxon>
        <taxon>Baekduiaceae</taxon>
        <taxon>Svornostia</taxon>
    </lineage>
</organism>
<protein>
    <submittedName>
        <fullName evidence="2">Uncharacterized protein</fullName>
    </submittedName>
</protein>
<keyword evidence="1" id="KW-0472">Membrane</keyword>
<evidence type="ECO:0000256" key="1">
    <source>
        <dbReference type="SAM" id="Phobius"/>
    </source>
</evidence>
<name>A0ABY5PIH5_9ACTN</name>
<proteinExistence type="predicted"/>
<dbReference type="EMBL" id="CP088295">
    <property type="protein sequence ID" value="UUY04461.1"/>
    <property type="molecule type" value="Genomic_DNA"/>
</dbReference>
<dbReference type="PROSITE" id="PS51257">
    <property type="entry name" value="PROKAR_LIPOPROTEIN"/>
    <property type="match status" value="1"/>
</dbReference>
<feature type="transmembrane region" description="Helical" evidence="1">
    <location>
        <begin position="12"/>
        <end position="33"/>
    </location>
</feature>
<evidence type="ECO:0000313" key="3">
    <source>
        <dbReference type="Proteomes" id="UP001058860"/>
    </source>
</evidence>
<feature type="transmembrane region" description="Helical" evidence="1">
    <location>
        <begin position="115"/>
        <end position="135"/>
    </location>
</feature>
<reference evidence="3" key="1">
    <citation type="submission" date="2021-11" db="EMBL/GenBank/DDBJ databases">
        <title>Cultivation dependent microbiological survey of springs from the worlds oldest radium mine currently devoted to the extraction of radon-saturated water.</title>
        <authorList>
            <person name="Kapinusova G."/>
            <person name="Smrhova T."/>
            <person name="Strejcek M."/>
            <person name="Suman J."/>
            <person name="Jani K."/>
            <person name="Pajer P."/>
            <person name="Uhlik O."/>
        </authorList>
    </citation>
    <scope>NUCLEOTIDE SEQUENCE [LARGE SCALE GENOMIC DNA]</scope>
    <source>
        <strain evidence="3">J379</strain>
    </source>
</reference>
<sequence>MKVDLVRARAAGAFTACCVGIAGCLTMLVVLGAEASSGWIVAVSFLIMFPIGVYAAVRRVGSMYSAPPAPETAAPRRRGFARGAAEVLVAPAVVLGGGAIGRLSTAEPILSESAAVGAAIGLLPLLASFLAYQLIVWRTAIEVERTWPVRLVEAARERGFNATTVYAVHLEPTPTDARVDARAAGNPA</sequence>
<evidence type="ECO:0000313" key="2">
    <source>
        <dbReference type="EMBL" id="UUY04461.1"/>
    </source>
</evidence>
<dbReference type="Proteomes" id="UP001058860">
    <property type="component" value="Chromosome"/>
</dbReference>
<feature type="transmembrane region" description="Helical" evidence="1">
    <location>
        <begin position="39"/>
        <end position="57"/>
    </location>
</feature>
<accession>A0ABY5PIH5</accession>
<feature type="transmembrane region" description="Helical" evidence="1">
    <location>
        <begin position="84"/>
        <end position="103"/>
    </location>
</feature>
<gene>
    <name evidence="2" type="ORF">LRS13_02700</name>
</gene>
<keyword evidence="1" id="KW-0812">Transmembrane</keyword>
<keyword evidence="3" id="KW-1185">Reference proteome</keyword>
<dbReference type="RefSeq" id="WP_353864943.1">
    <property type="nucleotide sequence ID" value="NZ_CP088295.1"/>
</dbReference>
<keyword evidence="1" id="KW-1133">Transmembrane helix</keyword>